<sequence>ILSAALLLLEFATSASACSGDLPWCVGRCYDAPSYERIMENGSFYACSFVCNPATMEIMGCYRYEAAGASCFNFDDAKRGRCRNGVCVTDPQEVANLAAKAAEYQEKNKHRCPWGQNHHWHHWHKAPQGCYYYCIRRPFRILKMIDGTECLDPRHARRGYCSGGNCVA</sequence>
<organism evidence="2">
    <name type="scientific">Argas monolakensis</name>
    <name type="common">Mono lake bird tick</name>
    <dbReference type="NCBI Taxonomy" id="34602"/>
    <lineage>
        <taxon>Eukaryota</taxon>
        <taxon>Metazoa</taxon>
        <taxon>Ecdysozoa</taxon>
        <taxon>Arthropoda</taxon>
        <taxon>Chelicerata</taxon>
        <taxon>Arachnida</taxon>
        <taxon>Acari</taxon>
        <taxon>Parasitiformes</taxon>
        <taxon>Ixodida</taxon>
        <taxon>Ixodoidea</taxon>
        <taxon>Argasidae</taxon>
        <taxon>Argasinae</taxon>
        <taxon>Argas</taxon>
    </lineage>
</organism>
<dbReference type="EMBL" id="DQ886871">
    <property type="protein sequence ID" value="ABI52788.1"/>
    <property type="molecule type" value="mRNA"/>
</dbReference>
<evidence type="ECO:0000256" key="1">
    <source>
        <dbReference type="SAM" id="SignalP"/>
    </source>
</evidence>
<name>Q09JH5_ARGMO</name>
<evidence type="ECO:0000313" key="2">
    <source>
        <dbReference type="EMBL" id="ABI52788.1"/>
    </source>
</evidence>
<feature type="non-terminal residue" evidence="2">
    <location>
        <position position="1"/>
    </location>
</feature>
<reference evidence="2" key="1">
    <citation type="journal article" date="2008" name="Insect Biochem. Mol. Biol.">
        <title>Comparative sialomics between hard and soft ticks: implications for the evolution of blood-feeding behavior.</title>
        <authorList>
            <person name="Mans B.J."/>
            <person name="Andersen J.F."/>
            <person name="Francischetti I.M."/>
            <person name="Valenzuela J.G."/>
            <person name="Schwan T.G."/>
            <person name="Pham V.M."/>
            <person name="Garfield M.K."/>
            <person name="Hammer C.H."/>
            <person name="Ribeiro J.M."/>
        </authorList>
    </citation>
    <scope>NUCLEOTIDE SEQUENCE</scope>
    <source>
        <strain evidence="2">AM-634</strain>
        <tissue evidence="2">Adult salivary gland</tissue>
    </source>
</reference>
<proteinExistence type="evidence at transcript level"/>
<accession>Q09JH5</accession>
<protein>
    <submittedName>
        <fullName evidence="2">7DB family</fullName>
    </submittedName>
</protein>
<dbReference type="AlphaFoldDB" id="Q09JH5"/>
<feature type="signal peptide" evidence="1">
    <location>
        <begin position="1"/>
        <end position="17"/>
    </location>
</feature>
<keyword evidence="1" id="KW-0732">Signal</keyword>
<feature type="chain" id="PRO_5004167779" evidence="1">
    <location>
        <begin position="18"/>
        <end position="168"/>
    </location>
</feature>